<feature type="compositionally biased region" description="Polar residues" evidence="1">
    <location>
        <begin position="18"/>
        <end position="27"/>
    </location>
</feature>
<dbReference type="EMBL" id="PXOG01000090">
    <property type="protein sequence ID" value="RGP77600.1"/>
    <property type="molecule type" value="Genomic_DNA"/>
</dbReference>
<evidence type="ECO:0000256" key="1">
    <source>
        <dbReference type="SAM" id="MobiDB-lite"/>
    </source>
</evidence>
<dbReference type="AlphaFoldDB" id="A0A395SYR8"/>
<gene>
    <name evidence="2" type="ORF">FLONG3_4291</name>
</gene>
<protein>
    <submittedName>
        <fullName evidence="2">Uncharacterized protein</fullName>
    </submittedName>
</protein>
<dbReference type="Proteomes" id="UP000266234">
    <property type="component" value="Unassembled WGS sequence"/>
</dbReference>
<name>A0A395SYR8_9HYPO</name>
<evidence type="ECO:0000313" key="2">
    <source>
        <dbReference type="EMBL" id="RGP77600.1"/>
    </source>
</evidence>
<feature type="compositionally biased region" description="Basic and acidic residues" evidence="1">
    <location>
        <begin position="87"/>
        <end position="125"/>
    </location>
</feature>
<proteinExistence type="predicted"/>
<evidence type="ECO:0000313" key="3">
    <source>
        <dbReference type="Proteomes" id="UP000266234"/>
    </source>
</evidence>
<sequence length="125" mass="14107">MLSTDELLNPSEDPAVAGSSNNDNVVTQPERPEDPDEPNRPNKCWDCPRPAVEGMLRCASCIKKANNGQKKMRKEREAAGTCKTCGKPKDRVGSRCKKCNDAEKERQKKKDKEKRDAYNKNKDKK</sequence>
<feature type="region of interest" description="Disordered" evidence="1">
    <location>
        <begin position="1"/>
        <end position="43"/>
    </location>
</feature>
<reference evidence="2 3" key="1">
    <citation type="journal article" date="2018" name="PLoS Pathog.">
        <title>Evolution of structural diversity of trichothecenes, a family of toxins produced by plant pathogenic and entomopathogenic fungi.</title>
        <authorList>
            <person name="Proctor R.H."/>
            <person name="McCormick S.P."/>
            <person name="Kim H.S."/>
            <person name="Cardoza R.E."/>
            <person name="Stanley A.M."/>
            <person name="Lindo L."/>
            <person name="Kelly A."/>
            <person name="Brown D.W."/>
            <person name="Lee T."/>
            <person name="Vaughan M.M."/>
            <person name="Alexander N.J."/>
            <person name="Busman M."/>
            <person name="Gutierrez S."/>
        </authorList>
    </citation>
    <scope>NUCLEOTIDE SEQUENCE [LARGE SCALE GENOMIC DNA]</scope>
    <source>
        <strain evidence="2 3">NRRL 20695</strain>
    </source>
</reference>
<organism evidence="2 3">
    <name type="scientific">Fusarium longipes</name>
    <dbReference type="NCBI Taxonomy" id="694270"/>
    <lineage>
        <taxon>Eukaryota</taxon>
        <taxon>Fungi</taxon>
        <taxon>Dikarya</taxon>
        <taxon>Ascomycota</taxon>
        <taxon>Pezizomycotina</taxon>
        <taxon>Sordariomycetes</taxon>
        <taxon>Hypocreomycetidae</taxon>
        <taxon>Hypocreales</taxon>
        <taxon>Nectriaceae</taxon>
        <taxon>Fusarium</taxon>
    </lineage>
</organism>
<comment type="caution">
    <text evidence="2">The sequence shown here is derived from an EMBL/GenBank/DDBJ whole genome shotgun (WGS) entry which is preliminary data.</text>
</comment>
<feature type="region of interest" description="Disordered" evidence="1">
    <location>
        <begin position="66"/>
        <end position="125"/>
    </location>
</feature>
<keyword evidence="3" id="KW-1185">Reference proteome</keyword>
<accession>A0A395SYR8</accession>